<evidence type="ECO:0000259" key="13">
    <source>
        <dbReference type="Pfam" id="PF13632"/>
    </source>
</evidence>
<evidence type="ECO:0000256" key="3">
    <source>
        <dbReference type="ARBA" id="ARBA00009337"/>
    </source>
</evidence>
<dbReference type="Gene3D" id="3.90.550.10">
    <property type="entry name" value="Spore Coat Polysaccharide Biosynthesis Protein SpsA, Chain A"/>
    <property type="match status" value="1"/>
</dbReference>
<evidence type="ECO:0000256" key="6">
    <source>
        <dbReference type="ARBA" id="ARBA00022519"/>
    </source>
</evidence>
<dbReference type="GO" id="GO:0005886">
    <property type="term" value="C:plasma membrane"/>
    <property type="evidence" value="ECO:0007669"/>
    <property type="project" value="UniProtKB-SubCell"/>
</dbReference>
<comment type="similarity">
    <text evidence="3">Belongs to the glycosyltransferase 2 family. OpgH subfamily.</text>
</comment>
<feature type="transmembrane region" description="Helical" evidence="12">
    <location>
        <begin position="50"/>
        <end position="70"/>
    </location>
</feature>
<dbReference type="RefSeq" id="WP_090113427.1">
    <property type="nucleotide sequence ID" value="NZ_FNAT01000005.1"/>
</dbReference>
<evidence type="ECO:0000313" key="14">
    <source>
        <dbReference type="EMBL" id="SDE95149.1"/>
    </source>
</evidence>
<comment type="pathway">
    <text evidence="2">Glycan metabolism; osmoregulated periplasmic glucan (OPG) biosynthesis.</text>
</comment>
<evidence type="ECO:0000256" key="8">
    <source>
        <dbReference type="ARBA" id="ARBA00022679"/>
    </source>
</evidence>
<feature type="transmembrane region" description="Helical" evidence="12">
    <location>
        <begin position="410"/>
        <end position="432"/>
    </location>
</feature>
<dbReference type="InterPro" id="IPR001173">
    <property type="entry name" value="Glyco_trans_2-like"/>
</dbReference>
<dbReference type="NCBIfam" id="NF003958">
    <property type="entry name" value="PRK05454.2-1"/>
    <property type="match status" value="1"/>
</dbReference>
<evidence type="ECO:0000256" key="9">
    <source>
        <dbReference type="ARBA" id="ARBA00022692"/>
    </source>
</evidence>
<evidence type="ECO:0000256" key="10">
    <source>
        <dbReference type="ARBA" id="ARBA00022989"/>
    </source>
</evidence>
<dbReference type="PANTHER" id="PTHR43867:SF5">
    <property type="entry name" value="GLUCANS BIOSYNTHESIS GLUCOSYLTRANSFERASE H"/>
    <property type="match status" value="1"/>
</dbReference>
<name>A0A1G7H4U5_9RHOB</name>
<comment type="subcellular location">
    <subcellularLocation>
        <location evidence="1">Cell inner membrane</location>
        <topology evidence="1">Multi-pass membrane protein</topology>
    </subcellularLocation>
</comment>
<feature type="transmembrane region" description="Helical" evidence="12">
    <location>
        <begin position="444"/>
        <end position="467"/>
    </location>
</feature>
<evidence type="ECO:0000256" key="11">
    <source>
        <dbReference type="ARBA" id="ARBA00023136"/>
    </source>
</evidence>
<evidence type="ECO:0000256" key="2">
    <source>
        <dbReference type="ARBA" id="ARBA00005001"/>
    </source>
</evidence>
<evidence type="ECO:0000256" key="7">
    <source>
        <dbReference type="ARBA" id="ARBA00022676"/>
    </source>
</evidence>
<keyword evidence="8 14" id="KW-0808">Transferase</keyword>
<protein>
    <recommendedName>
        <fullName evidence="4">Glucans biosynthesis glucosyltransferase H</fullName>
    </recommendedName>
</protein>
<keyword evidence="9 12" id="KW-0812">Transmembrane</keyword>
<keyword evidence="15" id="KW-1185">Reference proteome</keyword>
<proteinExistence type="inferred from homology"/>
<feature type="transmembrane region" description="Helical" evidence="12">
    <location>
        <begin position="362"/>
        <end position="384"/>
    </location>
</feature>
<keyword evidence="10 12" id="KW-1133">Transmembrane helix</keyword>
<dbReference type="AlphaFoldDB" id="A0A1G7H4U5"/>
<organism evidence="14 15">
    <name type="scientific">Limimaricola pyoseonensis</name>
    <dbReference type="NCBI Taxonomy" id="521013"/>
    <lineage>
        <taxon>Bacteria</taxon>
        <taxon>Pseudomonadati</taxon>
        <taxon>Pseudomonadota</taxon>
        <taxon>Alphaproteobacteria</taxon>
        <taxon>Rhodobacterales</taxon>
        <taxon>Paracoccaceae</taxon>
        <taxon>Limimaricola</taxon>
    </lineage>
</organism>
<evidence type="ECO:0000313" key="15">
    <source>
        <dbReference type="Proteomes" id="UP000198922"/>
    </source>
</evidence>
<dbReference type="SUPFAM" id="SSF53448">
    <property type="entry name" value="Nucleotide-diphospho-sugar transferases"/>
    <property type="match status" value="1"/>
</dbReference>
<dbReference type="InterPro" id="IPR050321">
    <property type="entry name" value="Glycosyltr_2/OpgH_subfam"/>
</dbReference>
<feature type="transmembrane region" description="Helical" evidence="12">
    <location>
        <begin position="523"/>
        <end position="543"/>
    </location>
</feature>
<evidence type="ECO:0000256" key="12">
    <source>
        <dbReference type="SAM" id="Phobius"/>
    </source>
</evidence>
<feature type="domain" description="Glycosyltransferase 2-like" evidence="13">
    <location>
        <begin position="187"/>
        <end position="388"/>
    </location>
</feature>
<dbReference type="STRING" id="521013.SAMN04488567_3068"/>
<dbReference type="EMBL" id="FNAT01000005">
    <property type="protein sequence ID" value="SDE95149.1"/>
    <property type="molecule type" value="Genomic_DNA"/>
</dbReference>
<dbReference type="Proteomes" id="UP000198922">
    <property type="component" value="Unassembled WGS sequence"/>
</dbReference>
<dbReference type="Pfam" id="PF13632">
    <property type="entry name" value="Glyco_trans_2_3"/>
    <property type="match status" value="1"/>
</dbReference>
<keyword evidence="6" id="KW-0997">Cell inner membrane</keyword>
<accession>A0A1G7H4U5</accession>
<sequence>MTRPAEARRVFRARAVALGASLAAAAGAFTLFFAERQTGGLAIEFLRSLFIFAATFWLAWGAAQALTGLLTHRRPVPADPSAPIAGRCAILVPVYEEDPAATFGRVAAMDEALAATEWADRFDFAILSDTRSEAGAAREAQWFLRLLRERDAEGRIFYRRRESNAGRKAGNIEEFIRRSGAAYDYALILDADSLMEAETVIEMARRMEADPDLGLLQSLPGVIHARSRFGRAMQFSAALHSPVFARGVAALQGETGPFWGHNAMVRVRAFAQSCALPDLSGPPPFGGHILSHDYVEAALLARAGWTVRIDEDLAGSYEEGPENIVAHAKRDRRWCQGNLQHARLLAAPGLKPWSRFVFVQGILAYLSSLFWLGFLVTSILAPSFRTLPDYFPLPHWPFPVLPPNEATRTAGLIVGVLGLLVLPKLLIALDAWRRGRAAGFGGGVRALASMLSELALSSVTAPIFLMFQTRSVVQVLMGRDGGWPASARGDGALSLRASWDASRWITASGLAGLGAAWWLSPALVGWLLPVAGPMIAAPLVIWWSSRPGTSWLYAVPSETAPTPILHRQARIAARWSAPAAPDLPAPAAEPQHA</sequence>
<dbReference type="OrthoDB" id="9775281at2"/>
<evidence type="ECO:0000256" key="4">
    <source>
        <dbReference type="ARBA" id="ARBA00020585"/>
    </source>
</evidence>
<dbReference type="NCBIfam" id="NF003962">
    <property type="entry name" value="PRK05454.2-5"/>
    <property type="match status" value="1"/>
</dbReference>
<keyword evidence="7" id="KW-0328">Glycosyltransferase</keyword>
<keyword evidence="5" id="KW-1003">Cell membrane</keyword>
<evidence type="ECO:0000256" key="5">
    <source>
        <dbReference type="ARBA" id="ARBA00022475"/>
    </source>
</evidence>
<dbReference type="GO" id="GO:0016758">
    <property type="term" value="F:hexosyltransferase activity"/>
    <property type="evidence" value="ECO:0007669"/>
    <property type="project" value="TreeGrafter"/>
</dbReference>
<dbReference type="PANTHER" id="PTHR43867">
    <property type="entry name" value="CELLULOSE SYNTHASE CATALYTIC SUBUNIT A [UDP-FORMING]"/>
    <property type="match status" value="1"/>
</dbReference>
<dbReference type="InterPro" id="IPR029044">
    <property type="entry name" value="Nucleotide-diphossugar_trans"/>
</dbReference>
<evidence type="ECO:0000256" key="1">
    <source>
        <dbReference type="ARBA" id="ARBA00004429"/>
    </source>
</evidence>
<keyword evidence="11 12" id="KW-0472">Membrane</keyword>
<gene>
    <name evidence="14" type="ORF">SAMN04488567_3068</name>
</gene>
<reference evidence="15" key="1">
    <citation type="submission" date="2016-10" db="EMBL/GenBank/DDBJ databases">
        <authorList>
            <person name="Varghese N."/>
            <person name="Submissions S."/>
        </authorList>
    </citation>
    <scope>NUCLEOTIDE SEQUENCE [LARGE SCALE GENOMIC DNA]</scope>
    <source>
        <strain evidence="15">DSM 21424</strain>
    </source>
</reference>
<dbReference type="NCBIfam" id="NF003959">
    <property type="entry name" value="PRK05454.2-2"/>
    <property type="match status" value="1"/>
</dbReference>